<keyword evidence="2" id="KW-0812">Transmembrane</keyword>
<evidence type="ECO:0000313" key="4">
    <source>
        <dbReference type="Proteomes" id="UP000306628"/>
    </source>
</evidence>
<comment type="caution">
    <text evidence="3">The sequence shown here is derived from an EMBL/GenBank/DDBJ whole genome shotgun (WGS) entry which is preliminary data.</text>
</comment>
<feature type="region of interest" description="Disordered" evidence="1">
    <location>
        <begin position="448"/>
        <end position="488"/>
    </location>
</feature>
<organism evidence="3 4">
    <name type="scientific">Nonomuraea zeae</name>
    <dbReference type="NCBI Taxonomy" id="1642303"/>
    <lineage>
        <taxon>Bacteria</taxon>
        <taxon>Bacillati</taxon>
        <taxon>Actinomycetota</taxon>
        <taxon>Actinomycetes</taxon>
        <taxon>Streptosporangiales</taxon>
        <taxon>Streptosporangiaceae</taxon>
        <taxon>Nonomuraea</taxon>
    </lineage>
</organism>
<protein>
    <submittedName>
        <fullName evidence="3">Uncharacterized protein</fullName>
    </submittedName>
</protein>
<reference evidence="3 4" key="1">
    <citation type="submission" date="2019-05" db="EMBL/GenBank/DDBJ databases">
        <title>Draft genome sequence of Nonomuraea zeae DSM 100528.</title>
        <authorList>
            <person name="Saricaoglu S."/>
            <person name="Isik K."/>
        </authorList>
    </citation>
    <scope>NUCLEOTIDE SEQUENCE [LARGE SCALE GENOMIC DNA]</scope>
    <source>
        <strain evidence="3 4">DSM 100528</strain>
    </source>
</reference>
<name>A0A5S4FEB7_9ACTN</name>
<feature type="compositionally biased region" description="Basic and acidic residues" evidence="1">
    <location>
        <begin position="475"/>
        <end position="488"/>
    </location>
</feature>
<dbReference type="RefSeq" id="WP_138697749.1">
    <property type="nucleotide sequence ID" value="NZ_JBHSAZ010000026.1"/>
</dbReference>
<keyword evidence="2" id="KW-0472">Membrane</keyword>
<evidence type="ECO:0000313" key="3">
    <source>
        <dbReference type="EMBL" id="TMR17048.1"/>
    </source>
</evidence>
<dbReference type="Proteomes" id="UP000306628">
    <property type="component" value="Unassembled WGS sequence"/>
</dbReference>
<proteinExistence type="predicted"/>
<dbReference type="AlphaFoldDB" id="A0A5S4FEB7"/>
<keyword evidence="2" id="KW-1133">Transmembrane helix</keyword>
<feature type="transmembrane region" description="Helical" evidence="2">
    <location>
        <begin position="363"/>
        <end position="389"/>
    </location>
</feature>
<evidence type="ECO:0000256" key="2">
    <source>
        <dbReference type="SAM" id="Phobius"/>
    </source>
</evidence>
<sequence>MTYALRTPWYELVRQRRDPLGEAAGRPFIQMYDTPGFVERLTRDPRDSLRMGEADEFAVPVPALRSPTTGAGYRMAGTGALKLYQPNHDRFYALVIELFCDQPGLPLPGGGHPGAEVGFVVRRLRTTVGDAGALRRLARSLAGRPAAEDADLDQLARHARPRDLTPDERRLLDRAALSTEEEAWVTTADGRGAWTPVSGPPALLPGEQEHRMWRLPPSAAGCTASQARSLWFGVVPTLSGDLDRAGAPKLDDQSLYQLRCFARIPRQAPCPPTYRWSEATAPYRLAAFFDPQGTRNRRVTITTPDFRATAAQASRPGRPYGPGGVEFVQPPQSRLSFRKGKTLPDSGTQAGEGVQHCTYAIELLSIVAFFVFSVFLPIVTFVFGLWWLLLLRFCWPSASDALTTVIGHLSAGGTIASTSGDTRTAMDEVLGGAGATDLLIAALPDVTGDSGRSRELVDSLHRDSGPPLASPPPLDKPDDPICRTGKAE</sequence>
<accession>A0A5S4FEB7</accession>
<evidence type="ECO:0000256" key="1">
    <source>
        <dbReference type="SAM" id="MobiDB-lite"/>
    </source>
</evidence>
<dbReference type="EMBL" id="VCKX01000362">
    <property type="protein sequence ID" value="TMR17048.1"/>
    <property type="molecule type" value="Genomic_DNA"/>
</dbReference>
<gene>
    <name evidence="3" type="ORF">ETD85_54615</name>
</gene>
<keyword evidence="4" id="KW-1185">Reference proteome</keyword>
<dbReference type="OrthoDB" id="136948at2"/>
<feature type="compositionally biased region" description="Basic and acidic residues" evidence="1">
    <location>
        <begin position="451"/>
        <end position="464"/>
    </location>
</feature>